<name>A0A2M7B8W4_9BACT</name>
<comment type="caution">
    <text evidence="1">The sequence shown here is derived from an EMBL/GenBank/DDBJ whole genome shotgun (WGS) entry which is preliminary data.</text>
</comment>
<evidence type="ECO:0000313" key="1">
    <source>
        <dbReference type="EMBL" id="PIU99520.1"/>
    </source>
</evidence>
<dbReference type="InterPro" id="IPR027417">
    <property type="entry name" value="P-loop_NTPase"/>
</dbReference>
<dbReference type="SUPFAM" id="SSF52309">
    <property type="entry name" value="N-(deoxy)ribosyltransferase-like"/>
    <property type="match status" value="1"/>
</dbReference>
<dbReference type="AlphaFoldDB" id="A0A2M7B8W4"/>
<organism evidence="1 2">
    <name type="scientific">Candidatus Tagabacteria bacterium CG03_land_8_20_14_0_80_41_22</name>
    <dbReference type="NCBI Taxonomy" id="1975020"/>
    <lineage>
        <taxon>Bacteria</taxon>
        <taxon>Candidatus Tagaibacteriota</taxon>
    </lineage>
</organism>
<accession>A0A2M7B8W4</accession>
<reference evidence="2" key="1">
    <citation type="submission" date="2017-09" db="EMBL/GenBank/DDBJ databases">
        <title>Depth-based differentiation of microbial function through sediment-hosted aquifers and enrichment of novel symbionts in the deep terrestrial subsurface.</title>
        <authorList>
            <person name="Probst A.J."/>
            <person name="Ladd B."/>
            <person name="Jarett J.K."/>
            <person name="Geller-Mcgrath D.E."/>
            <person name="Sieber C.M.K."/>
            <person name="Emerson J.B."/>
            <person name="Anantharaman K."/>
            <person name="Thomas B.C."/>
            <person name="Malmstrom R."/>
            <person name="Stieglmeier M."/>
            <person name="Klingl A."/>
            <person name="Woyke T."/>
            <person name="Ryan C.M."/>
            <person name="Banfield J.F."/>
        </authorList>
    </citation>
    <scope>NUCLEOTIDE SEQUENCE [LARGE SCALE GENOMIC DNA]</scope>
</reference>
<dbReference type="Gene3D" id="3.40.50.300">
    <property type="entry name" value="P-loop containing nucleotide triphosphate hydrolases"/>
    <property type="match status" value="1"/>
</dbReference>
<sequence>MAGKLVITTGSSRCGRKELFLPGFEKYCAENGTKVKIYNVGDMIFPWAWYNIREELNRDTILDVNPLAVDIIHAAVLRDIHSSLKKDLEENDAVLINLHTIFIWRDVWNRVFNELFIRELIEDGLSPDMFICFIDLAEDILKRLNETDQWRGQKLIEDNIWSWENEEANNTKALTYLFDEKKKFFVMPAKQPPETLYYLLFEPQRPVVYAQMPITHVTAQDLKRVKQFIEKLRKWAVVFDPLTIETGPVERAEGDNEQIRVRHNQTAYRDVGWFIPQSDVCIAYYVKVVFSAGVVDETATASQLGKQTWVVFPKDYSPFIHFRATPNRIFQTPEEVLEFAEKEFIPWWTKKWQEKYGEKTVSKEAIINTTT</sequence>
<gene>
    <name evidence="1" type="ORF">COS58_01975</name>
</gene>
<dbReference type="EMBL" id="PEVG01000023">
    <property type="protein sequence ID" value="PIU99520.1"/>
    <property type="molecule type" value="Genomic_DNA"/>
</dbReference>
<dbReference type="Gene3D" id="3.40.50.450">
    <property type="match status" value="1"/>
</dbReference>
<protein>
    <submittedName>
        <fullName evidence="1">Uncharacterized protein</fullName>
    </submittedName>
</protein>
<dbReference type="Proteomes" id="UP000228561">
    <property type="component" value="Unassembled WGS sequence"/>
</dbReference>
<proteinExistence type="predicted"/>
<evidence type="ECO:0000313" key="2">
    <source>
        <dbReference type="Proteomes" id="UP000228561"/>
    </source>
</evidence>